<proteinExistence type="predicted"/>
<protein>
    <recommendedName>
        <fullName evidence="2">HECT-type E3 ubiquitin transferase</fullName>
        <ecNumber evidence="2">2.3.2.26</ecNumber>
    </recommendedName>
</protein>
<comment type="caution">
    <text evidence="5">Lacks conserved residue(s) required for the propagation of feature annotation.</text>
</comment>
<evidence type="ECO:0000259" key="7">
    <source>
        <dbReference type="PROSITE" id="PS50237"/>
    </source>
</evidence>
<keyword evidence="6" id="KW-0812">Transmembrane</keyword>
<name>A0A0H5QKZ2_9EUKA</name>
<dbReference type="SMART" id="SM00119">
    <property type="entry name" value="HECTc"/>
    <property type="match status" value="1"/>
</dbReference>
<dbReference type="InterPro" id="IPR044611">
    <property type="entry name" value="E3A/B/C-like"/>
</dbReference>
<keyword evidence="4 5" id="KW-0833">Ubl conjugation pathway</keyword>
<keyword evidence="3" id="KW-0808">Transferase</keyword>
<evidence type="ECO:0000256" key="2">
    <source>
        <dbReference type="ARBA" id="ARBA00012485"/>
    </source>
</evidence>
<keyword evidence="6" id="KW-1133">Transmembrane helix</keyword>
<feature type="domain" description="HECT" evidence="7">
    <location>
        <begin position="431"/>
        <end position="526"/>
    </location>
</feature>
<dbReference type="GO" id="GO:0000209">
    <property type="term" value="P:protein polyubiquitination"/>
    <property type="evidence" value="ECO:0007669"/>
    <property type="project" value="InterPro"/>
</dbReference>
<dbReference type="PANTHER" id="PTHR45700">
    <property type="entry name" value="UBIQUITIN-PROTEIN LIGASE E3C"/>
    <property type="match status" value="1"/>
</dbReference>
<evidence type="ECO:0000256" key="6">
    <source>
        <dbReference type="SAM" id="Phobius"/>
    </source>
</evidence>
<dbReference type="GO" id="GO:0061630">
    <property type="term" value="F:ubiquitin protein ligase activity"/>
    <property type="evidence" value="ECO:0007669"/>
    <property type="project" value="UniProtKB-EC"/>
</dbReference>
<reference evidence="8" key="1">
    <citation type="submission" date="2015-04" db="EMBL/GenBank/DDBJ databases">
        <title>The genome sequence of the plant pathogenic Rhizarian Plasmodiophora brassicae reveals insights in its biotrophic life cycle and the origin of chitin synthesis.</title>
        <authorList>
            <person name="Schwelm A."/>
            <person name="Fogelqvist J."/>
            <person name="Knaust A."/>
            <person name="Julke S."/>
            <person name="Lilja T."/>
            <person name="Dhandapani V."/>
            <person name="Bonilla-Rosso G."/>
            <person name="Karlsson M."/>
            <person name="Shevchenko A."/>
            <person name="Choi S.R."/>
            <person name="Kim H.G."/>
            <person name="Park J.Y."/>
            <person name="Lim Y.P."/>
            <person name="Ludwig-Muller J."/>
            <person name="Dixelius C."/>
        </authorList>
    </citation>
    <scope>NUCLEOTIDE SEQUENCE</scope>
    <source>
        <tissue evidence="8">Potato root galls</tissue>
    </source>
</reference>
<feature type="domain" description="HECT" evidence="7">
    <location>
        <begin position="629"/>
        <end position="716"/>
    </location>
</feature>
<keyword evidence="6" id="KW-0472">Membrane</keyword>
<accession>A0A0H5QKZ2</accession>
<dbReference type="EC" id="2.3.2.26" evidence="2"/>
<dbReference type="EMBL" id="HACM01001579">
    <property type="protein sequence ID" value="CRZ02021.1"/>
    <property type="molecule type" value="Transcribed_RNA"/>
</dbReference>
<dbReference type="PROSITE" id="PS50237">
    <property type="entry name" value="HECT"/>
    <property type="match status" value="3"/>
</dbReference>
<dbReference type="SUPFAM" id="SSF56204">
    <property type="entry name" value="Hect, E3 ligase catalytic domain"/>
    <property type="match status" value="2"/>
</dbReference>
<dbReference type="PANTHER" id="PTHR45700:SF8">
    <property type="entry name" value="HECT-TYPE E3 UBIQUITIN TRANSFERASE"/>
    <property type="match status" value="1"/>
</dbReference>
<dbReference type="InterPro" id="IPR035983">
    <property type="entry name" value="Hect_E3_ubiquitin_ligase"/>
</dbReference>
<evidence type="ECO:0000256" key="3">
    <source>
        <dbReference type="ARBA" id="ARBA00022679"/>
    </source>
</evidence>
<evidence type="ECO:0000256" key="4">
    <source>
        <dbReference type="ARBA" id="ARBA00022786"/>
    </source>
</evidence>
<dbReference type="Pfam" id="PF00632">
    <property type="entry name" value="HECT"/>
    <property type="match status" value="3"/>
</dbReference>
<evidence type="ECO:0000256" key="5">
    <source>
        <dbReference type="PROSITE-ProRule" id="PRU00104"/>
    </source>
</evidence>
<evidence type="ECO:0000256" key="1">
    <source>
        <dbReference type="ARBA" id="ARBA00000885"/>
    </source>
</evidence>
<dbReference type="InterPro" id="IPR000569">
    <property type="entry name" value="HECT_dom"/>
</dbReference>
<evidence type="ECO:0000313" key="8">
    <source>
        <dbReference type="EMBL" id="CRZ02021.1"/>
    </source>
</evidence>
<dbReference type="AlphaFoldDB" id="A0A0H5QKZ2"/>
<feature type="transmembrane region" description="Helical" evidence="6">
    <location>
        <begin position="7"/>
        <end position="27"/>
    </location>
</feature>
<organism evidence="8">
    <name type="scientific">Spongospora subterranea</name>
    <dbReference type="NCBI Taxonomy" id="70186"/>
    <lineage>
        <taxon>Eukaryota</taxon>
        <taxon>Sar</taxon>
        <taxon>Rhizaria</taxon>
        <taxon>Endomyxa</taxon>
        <taxon>Phytomyxea</taxon>
        <taxon>Plasmodiophorida</taxon>
        <taxon>Plasmodiophoridae</taxon>
        <taxon>Spongospora</taxon>
    </lineage>
</organism>
<dbReference type="Gene3D" id="3.90.1750.10">
    <property type="entry name" value="Hect, E3 ligase catalytic domains"/>
    <property type="match status" value="2"/>
</dbReference>
<sequence>MVLRDGLGIGVGVIAGILFIAVAQGAFSSIKTNDQNIVAAGDQYRSTNQSPSLLSNGFDELDCLKFCTALSSSPIHTEFSCTTSPMTPLLHQNLAEFVKTANGESPCIFPLALASAQQLPQDAFNAALQMILSHIDEVFDLPGQWRVNSALLCLRILSRANQNRSDRVPISDEKFQLFNFGNSPRKTQWEPSVMESPFDQGILDKFVKAISSHSPLHNEMMTAIPQLLDMIKQRIKPDQGIPNIFPLSVAIAQQLTEERFRGLLTEHHQFLHKIIGDISAIPWPEQVNSALICMWIMFQGNLNRQKPLPEDLFINEKISQSFINRNFLDHRNRNDEFIRQFRFVLNLEAKEYIIKSTLLPPVATSPNTFYFKVRNGKVLEDALKLEDLYDAELLKGTINVDLESAVEPVTPIRPIIHTDPIPHRQPISLSQFFKLICDDLCKNPLDMFAKHEPGGYLWFNRQTKADKVYFYRLGMLIGAALYHDIRLDVKFLSWFYRGMVGLDLSREVIGDWAYYSTVDNFSDFQPFKNRFHVFKIGFQKVCGKGYEQYFTHHDFECFLRGEVDGHPNWPVNSFAKHHLKLPFRLENTLQDKVSILHTCDISMIRHGIEFTRNLIDPAFFHNSHVTRGIDLNTNWSTLESDTNRRLFFELISDQMTNHMFVENPTTGYIWFNHASPSSAELHHNLYYSLGVLIGSAFYHNVQLDLKFPPCFYKGMLDLEWENDYECSCPTTNILSETITTSDPSSSSNTKVVPVYVMVNLAKARFTSFKIGFEHVCGRSFKRYLTPEDLQIRLCGHFSVMRRLSTYEGYAANDPTVSNFWKVLSSFTIADKQRFAKVIVGQPFPYAGAFAGLKTPIFVTSSYFYDSRGPCLNLAEHQTEESIRKYLQSIVGLSCS</sequence>
<feature type="domain" description="HECT" evidence="7">
    <location>
        <begin position="755"/>
        <end position="855"/>
    </location>
</feature>
<dbReference type="Gene3D" id="3.30.2410.10">
    <property type="entry name" value="Hect, E3 ligase catalytic domain"/>
    <property type="match status" value="1"/>
</dbReference>
<comment type="catalytic activity">
    <reaction evidence="1">
        <text>S-ubiquitinyl-[E2 ubiquitin-conjugating enzyme]-L-cysteine + [acceptor protein]-L-lysine = [E2 ubiquitin-conjugating enzyme]-L-cysteine + N(6)-ubiquitinyl-[acceptor protein]-L-lysine.</text>
        <dbReference type="EC" id="2.3.2.26"/>
    </reaction>
</comment>